<protein>
    <submittedName>
        <fullName evidence="3">Metallophosphoesterase</fullName>
        <ecNumber evidence="3">3.-.-.-</ecNumber>
    </submittedName>
</protein>
<dbReference type="CDD" id="cd07385">
    <property type="entry name" value="MPP_YkuE_C"/>
    <property type="match status" value="1"/>
</dbReference>
<dbReference type="PANTHER" id="PTHR31302:SF0">
    <property type="entry name" value="TRANSMEMBRANE PROTEIN WITH METALLOPHOSPHOESTERASE DOMAIN"/>
    <property type="match status" value="1"/>
</dbReference>
<dbReference type="InterPro" id="IPR051158">
    <property type="entry name" value="Metallophosphoesterase_sf"/>
</dbReference>
<dbReference type="eggNOG" id="COG1408">
    <property type="taxonomic scope" value="Bacteria"/>
</dbReference>
<evidence type="ECO:0000313" key="4">
    <source>
        <dbReference type="Proteomes" id="UP000028602"/>
    </source>
</evidence>
<dbReference type="Gene3D" id="3.60.21.10">
    <property type="match status" value="1"/>
</dbReference>
<sequence length="370" mass="40111">MLPFMTPVMALVIGWRFILHLPLPASVRILLFVFALLVAECHLIYRLVFGNMFSPEFPQPVMVAINVLFGAEILFTLLLVLHGLIAGVAYLAGHPLSHEGATNSLLCAVSLAISGYAVWQAVKVPAVKNVTVNISGLPSAFEGYRLVQLTDLHASTLLRGKRMAEIVKKTNALHPDLITITGDIADGTVADRQQDVAPLRLLRAGDGVVAIPGNHEYYADFSGWMREIEAAGIRELMNQSVRIYRGEQSIVVAGVTDEAALRFSQPGPSLSDALQGVTQQDTVILLDHRPVNARQNAASGVDLQLSGHTHGGMVPGLDILVKRANHGFYSGEYRLGRMLLYVSNGTGLWNGFALRLGYPGEITLFTLQKG</sequence>
<organism evidence="3 4">
    <name type="scientific">Tatumella ptyseos ATCC 33301</name>
    <dbReference type="NCBI Taxonomy" id="1005995"/>
    <lineage>
        <taxon>Bacteria</taxon>
        <taxon>Pseudomonadati</taxon>
        <taxon>Pseudomonadota</taxon>
        <taxon>Gammaproteobacteria</taxon>
        <taxon>Enterobacterales</taxon>
        <taxon>Erwiniaceae</taxon>
        <taxon>Tatumella</taxon>
    </lineage>
</organism>
<keyword evidence="4" id="KW-1185">Reference proteome</keyword>
<dbReference type="Pfam" id="PF00149">
    <property type="entry name" value="Metallophos"/>
    <property type="match status" value="1"/>
</dbReference>
<evidence type="ECO:0000259" key="2">
    <source>
        <dbReference type="Pfam" id="PF00149"/>
    </source>
</evidence>
<keyword evidence="3" id="KW-0378">Hydrolase</keyword>
<keyword evidence="1" id="KW-0812">Transmembrane</keyword>
<keyword evidence="1" id="KW-1133">Transmembrane helix</keyword>
<accession>A0A085JPV2</accession>
<evidence type="ECO:0000256" key="1">
    <source>
        <dbReference type="SAM" id="Phobius"/>
    </source>
</evidence>
<dbReference type="AlphaFoldDB" id="A0A085JPV2"/>
<keyword evidence="1" id="KW-0472">Membrane</keyword>
<feature type="transmembrane region" description="Helical" evidence="1">
    <location>
        <begin position="68"/>
        <end position="92"/>
    </location>
</feature>
<dbReference type="InterPro" id="IPR029052">
    <property type="entry name" value="Metallo-depent_PP-like"/>
</dbReference>
<dbReference type="EMBL" id="JMPR01000004">
    <property type="protein sequence ID" value="KFD22498.1"/>
    <property type="molecule type" value="Genomic_DNA"/>
</dbReference>
<dbReference type="RefSeq" id="WP_197709872.1">
    <property type="nucleotide sequence ID" value="NZ_ATMJ01000029.1"/>
</dbReference>
<feature type="transmembrane region" description="Helical" evidence="1">
    <location>
        <begin position="104"/>
        <end position="122"/>
    </location>
</feature>
<evidence type="ECO:0000313" key="3">
    <source>
        <dbReference type="EMBL" id="KFD22498.1"/>
    </source>
</evidence>
<comment type="caution">
    <text evidence="3">The sequence shown here is derived from an EMBL/GenBank/DDBJ whole genome shotgun (WGS) entry which is preliminary data.</text>
</comment>
<dbReference type="PANTHER" id="PTHR31302">
    <property type="entry name" value="TRANSMEMBRANE PROTEIN WITH METALLOPHOSPHOESTERASE DOMAIN-RELATED"/>
    <property type="match status" value="1"/>
</dbReference>
<name>A0A085JPV2_9GAMM</name>
<reference evidence="3 4" key="1">
    <citation type="submission" date="2014-05" db="EMBL/GenBank/DDBJ databases">
        <title>ATOL: Assembling a taxonomically balanced genome-scale reconstruction of the evolutionary history of the Enterobacteriaceae.</title>
        <authorList>
            <person name="Plunkett G.III."/>
            <person name="Neeno-Eckwall E.C."/>
            <person name="Glasner J.D."/>
            <person name="Perna N.T."/>
        </authorList>
    </citation>
    <scope>NUCLEOTIDE SEQUENCE [LARGE SCALE GENOMIC DNA]</scope>
    <source>
        <strain evidence="3 4">ATCC 33301</strain>
    </source>
</reference>
<proteinExistence type="predicted"/>
<gene>
    <name evidence="3" type="ORF">GTPT_0071</name>
</gene>
<dbReference type="GO" id="GO:0016787">
    <property type="term" value="F:hydrolase activity"/>
    <property type="evidence" value="ECO:0007669"/>
    <property type="project" value="UniProtKB-KW"/>
</dbReference>
<dbReference type="EC" id="3.-.-.-" evidence="3"/>
<feature type="domain" description="Calcineurin-like phosphoesterase" evidence="2">
    <location>
        <begin position="145"/>
        <end position="311"/>
    </location>
</feature>
<dbReference type="InterPro" id="IPR004843">
    <property type="entry name" value="Calcineurin-like_PHP"/>
</dbReference>
<feature type="transmembrane region" description="Helical" evidence="1">
    <location>
        <begin position="30"/>
        <end position="48"/>
    </location>
</feature>
<dbReference type="SUPFAM" id="SSF56300">
    <property type="entry name" value="Metallo-dependent phosphatases"/>
    <property type="match status" value="1"/>
</dbReference>
<dbReference type="Proteomes" id="UP000028602">
    <property type="component" value="Unassembled WGS sequence"/>
</dbReference>